<evidence type="ECO:0000313" key="1">
    <source>
        <dbReference type="EMBL" id="KLJ12956.1"/>
    </source>
</evidence>
<keyword evidence="2" id="KW-1185">Reference proteome</keyword>
<dbReference type="AlphaFoldDB" id="A0A0H1BV73"/>
<gene>
    <name evidence="1" type="ORF">EMPG_09434</name>
</gene>
<accession>A0A0H1BV73</accession>
<comment type="caution">
    <text evidence="1">The sequence shown here is derived from an EMBL/GenBank/DDBJ whole genome shotgun (WGS) entry which is preliminary data.</text>
</comment>
<organism evidence="1 2">
    <name type="scientific">Blastomyces silverae</name>
    <dbReference type="NCBI Taxonomy" id="2060906"/>
    <lineage>
        <taxon>Eukaryota</taxon>
        <taxon>Fungi</taxon>
        <taxon>Dikarya</taxon>
        <taxon>Ascomycota</taxon>
        <taxon>Pezizomycotina</taxon>
        <taxon>Eurotiomycetes</taxon>
        <taxon>Eurotiomycetidae</taxon>
        <taxon>Onygenales</taxon>
        <taxon>Ajellomycetaceae</taxon>
        <taxon>Blastomyces</taxon>
    </lineage>
</organism>
<reference evidence="2" key="1">
    <citation type="journal article" date="2015" name="PLoS Genet.">
        <title>The dynamic genome and transcriptome of the human fungal pathogen Blastomyces and close relative Emmonsia.</title>
        <authorList>
            <person name="Munoz J.F."/>
            <person name="Gauthier G.M."/>
            <person name="Desjardins C.A."/>
            <person name="Gallo J.E."/>
            <person name="Holder J."/>
            <person name="Sullivan T.D."/>
            <person name="Marty A.J."/>
            <person name="Carmen J.C."/>
            <person name="Chen Z."/>
            <person name="Ding L."/>
            <person name="Gujja S."/>
            <person name="Magrini V."/>
            <person name="Misas E."/>
            <person name="Mitreva M."/>
            <person name="Priest M."/>
            <person name="Saif S."/>
            <person name="Whiston E.A."/>
            <person name="Young S."/>
            <person name="Zeng Q."/>
            <person name="Goldman W.E."/>
            <person name="Mardis E.R."/>
            <person name="Taylor J.W."/>
            <person name="McEwen J.G."/>
            <person name="Clay O.K."/>
            <person name="Klein B.S."/>
            <person name="Cuomo C.A."/>
        </authorList>
    </citation>
    <scope>NUCLEOTIDE SEQUENCE [LARGE SCALE GENOMIC DNA]</scope>
    <source>
        <strain evidence="2">UAMH 139</strain>
    </source>
</reference>
<proteinExistence type="predicted"/>
<sequence>MQPQTLPASRGHGQLPGDPWTAWPFHLFVHSLWSMQMQSGREPHSDPASQRPFMARIGVARREKRDRETASSYSFFLPSGIARASASLWGQSLKTPQNLSPPITGPSGPCEDPFLLSSTKLLAGAVGATDDDTPQEDA</sequence>
<dbReference type="EMBL" id="LDEV01000591">
    <property type="protein sequence ID" value="KLJ12956.1"/>
    <property type="molecule type" value="Genomic_DNA"/>
</dbReference>
<protein>
    <submittedName>
        <fullName evidence="1">Uncharacterized protein</fullName>
    </submittedName>
</protein>
<evidence type="ECO:0000313" key="2">
    <source>
        <dbReference type="Proteomes" id="UP000053573"/>
    </source>
</evidence>
<dbReference type="Proteomes" id="UP000053573">
    <property type="component" value="Unassembled WGS sequence"/>
</dbReference>
<name>A0A0H1BV73_9EURO</name>